<organism evidence="2 3">
    <name type="scientific">Durusdinium trenchii</name>
    <dbReference type="NCBI Taxonomy" id="1381693"/>
    <lineage>
        <taxon>Eukaryota</taxon>
        <taxon>Sar</taxon>
        <taxon>Alveolata</taxon>
        <taxon>Dinophyceae</taxon>
        <taxon>Suessiales</taxon>
        <taxon>Symbiodiniaceae</taxon>
        <taxon>Durusdinium</taxon>
    </lineage>
</organism>
<gene>
    <name evidence="2" type="ORF">SCF082_LOCUS10480</name>
</gene>
<feature type="compositionally biased region" description="Polar residues" evidence="1">
    <location>
        <begin position="89"/>
        <end position="98"/>
    </location>
</feature>
<dbReference type="InterPro" id="IPR018247">
    <property type="entry name" value="EF_Hand_1_Ca_BS"/>
</dbReference>
<sequence>MAMKVPIALKGKKTAMLGGRLPAEARAVSPGIQPAEVDVFELEELPPPAFQRSRSQSSTRSSVPSASTGSPRNVDSAAEEPYVSSAVSFARSTHSSSSDNERKSKKNALASRSLAPPICQRHQDSWCVHSSSSLLLARSRMAVQKNDLLDRRHSFYRAALIRANACRLSDRFCISDPNTLVGKGTFGRVYECVDFGLSEVSCQESPARSEHIPGHVQKRDIWSVGTILYQILAGSRLFPQAEEKETNLGLLPCATNPNYVPARLKEFDSSDEDSMTFADFRVVMTPVNYKPPVVSAAFWADVPDFSSPLLGAKKSPYAASKHQERIGCSSDPEHDAPPQAKAVVSRVTSAPSLAFNIRQNPGFHRTTLRPYYESQPVSNVVLGLASGSSGYARRAVQLGCSELVETEHGAFFFMPNPKYHWTPEAAFNDERKARFVAWWIHPDLCAMLKSWTGQATSGSDDCNLGDLESGVGAPGDFGYSQVQKRPDYLHTCRDLCGVAHIRLLDALTFGTKQYLERMFGESLPAAHVSAGFHYPVRPQYSTLHLQIRVNSGDVCPGEGRGVDLFRLQNRLESDPECFQRDDERLFYEATANLRTALLKACDKAGTAAREVGPMSLVLGSGRA</sequence>
<feature type="compositionally biased region" description="Low complexity" evidence="1">
    <location>
        <begin position="51"/>
        <end position="72"/>
    </location>
</feature>
<dbReference type="Gene3D" id="1.10.510.10">
    <property type="entry name" value="Transferase(Phosphotransferase) domain 1"/>
    <property type="match status" value="1"/>
</dbReference>
<evidence type="ECO:0000256" key="1">
    <source>
        <dbReference type="SAM" id="MobiDB-lite"/>
    </source>
</evidence>
<keyword evidence="3" id="KW-1185">Reference proteome</keyword>
<evidence type="ECO:0008006" key="4">
    <source>
        <dbReference type="Google" id="ProtNLM"/>
    </source>
</evidence>
<dbReference type="EMBL" id="CAXAMM010006136">
    <property type="protein sequence ID" value="CAK9009950.1"/>
    <property type="molecule type" value="Genomic_DNA"/>
</dbReference>
<dbReference type="PROSITE" id="PS00018">
    <property type="entry name" value="EF_HAND_1"/>
    <property type="match status" value="1"/>
</dbReference>
<reference evidence="2 3" key="1">
    <citation type="submission" date="2024-02" db="EMBL/GenBank/DDBJ databases">
        <authorList>
            <person name="Chen Y."/>
            <person name="Shah S."/>
            <person name="Dougan E. K."/>
            <person name="Thang M."/>
            <person name="Chan C."/>
        </authorList>
    </citation>
    <scope>NUCLEOTIDE SEQUENCE [LARGE SCALE GENOMIC DNA]</scope>
</reference>
<evidence type="ECO:0000313" key="2">
    <source>
        <dbReference type="EMBL" id="CAK9009950.1"/>
    </source>
</evidence>
<dbReference type="Proteomes" id="UP001642464">
    <property type="component" value="Unassembled WGS sequence"/>
</dbReference>
<protein>
    <recommendedName>
        <fullName evidence="4">Protein kinase domain-containing protein</fullName>
    </recommendedName>
</protein>
<proteinExistence type="predicted"/>
<comment type="caution">
    <text evidence="2">The sequence shown here is derived from an EMBL/GenBank/DDBJ whole genome shotgun (WGS) entry which is preliminary data.</text>
</comment>
<feature type="region of interest" description="Disordered" evidence="1">
    <location>
        <begin position="39"/>
        <end position="77"/>
    </location>
</feature>
<accession>A0ABP0J6I3</accession>
<feature type="region of interest" description="Disordered" evidence="1">
    <location>
        <begin position="89"/>
        <end position="110"/>
    </location>
</feature>
<evidence type="ECO:0000313" key="3">
    <source>
        <dbReference type="Proteomes" id="UP001642464"/>
    </source>
</evidence>
<name>A0ABP0J6I3_9DINO</name>